<gene>
    <name evidence="9" type="ORF">K8089_07760</name>
</gene>
<feature type="coiled-coil region" evidence="6">
    <location>
        <begin position="232"/>
        <end position="262"/>
    </location>
</feature>
<keyword evidence="6" id="KW-0175">Coiled coil</keyword>
<evidence type="ECO:0000256" key="5">
    <source>
        <dbReference type="ARBA" id="ARBA00022777"/>
    </source>
</evidence>
<dbReference type="Gene3D" id="1.10.287.130">
    <property type="match status" value="1"/>
</dbReference>
<evidence type="ECO:0000256" key="6">
    <source>
        <dbReference type="SAM" id="Coils"/>
    </source>
</evidence>
<evidence type="ECO:0000313" key="10">
    <source>
        <dbReference type="Proteomes" id="UP001139461"/>
    </source>
</evidence>
<dbReference type="PROSITE" id="PS50109">
    <property type="entry name" value="HIS_KIN"/>
    <property type="match status" value="1"/>
</dbReference>
<protein>
    <recommendedName>
        <fullName evidence="2">histidine kinase</fullName>
        <ecNumber evidence="2">2.7.13.3</ecNumber>
    </recommendedName>
</protein>
<sequence length="480" mass="55138">MKRIRKVGLTNFILLVASLLFAIFLIGFSFIKNSQSVDDIAKSWEIKSNIRKISSIISRIESYGLAYKFTNQEKYKQAVIDAQVEYDSLFKTLENATQEDVLQTERLRVIDGEMKSHFQNYSKILFTDSTNNNLQANGDNANLYLTEPLQENLEELIVTADQLLAERNQRYTLWKFIILGALGLATVIVFTSLYNLIQKIKPLIEELLSTQEKLEFTNVNLKNTLTELKQSNADKVKEIKAKELAIEEAEKLNESLIAKNQQLDHFAYVASHDLQEPLRTVSNFLEIFQEDFPERVEGEAVMYFDFINKAVERMRKLISGLLSFSRLGTSGEMELINLNKTVKKIKQDFAVVISDRDIIIENDELPKIVGHKIEIKQLFQNLISNAIKFTPPHVKPHIKITYQETENYYNFHISDNGVGIPEKDFTKIFDMFSRLHSVKNYEGQGIGLAFCKKIVELHLGNIWVSSTFGEGTTIHFTLKK</sequence>
<name>A0A9X1QUD2_9FLAO</name>
<dbReference type="Proteomes" id="UP001139461">
    <property type="component" value="Unassembled WGS sequence"/>
</dbReference>
<evidence type="ECO:0000313" key="9">
    <source>
        <dbReference type="EMBL" id="MCG2418915.1"/>
    </source>
</evidence>
<keyword evidence="7" id="KW-0472">Membrane</keyword>
<dbReference type="PRINTS" id="PR00344">
    <property type="entry name" value="BCTRLSENSOR"/>
</dbReference>
<dbReference type="Pfam" id="PF02518">
    <property type="entry name" value="HATPase_c"/>
    <property type="match status" value="1"/>
</dbReference>
<dbReference type="SMART" id="SM00387">
    <property type="entry name" value="HATPase_c"/>
    <property type="match status" value="1"/>
</dbReference>
<dbReference type="InterPro" id="IPR036097">
    <property type="entry name" value="HisK_dim/P_sf"/>
</dbReference>
<feature type="domain" description="Histidine kinase" evidence="8">
    <location>
        <begin position="269"/>
        <end position="480"/>
    </location>
</feature>
<dbReference type="InterPro" id="IPR036890">
    <property type="entry name" value="HATPase_C_sf"/>
</dbReference>
<feature type="transmembrane region" description="Helical" evidence="7">
    <location>
        <begin position="12"/>
        <end position="31"/>
    </location>
</feature>
<reference evidence="9" key="1">
    <citation type="submission" date="2021-09" db="EMBL/GenBank/DDBJ databases">
        <title>Genome of Aequorivita sp. strain F47161.</title>
        <authorList>
            <person name="Wang Y."/>
        </authorList>
    </citation>
    <scope>NUCLEOTIDE SEQUENCE</scope>
    <source>
        <strain evidence="9">F47161</strain>
    </source>
</reference>
<dbReference type="PANTHER" id="PTHR43304:SF1">
    <property type="entry name" value="PAC DOMAIN-CONTAINING PROTEIN"/>
    <property type="match status" value="1"/>
</dbReference>
<dbReference type="InterPro" id="IPR003661">
    <property type="entry name" value="HisK_dim/P_dom"/>
</dbReference>
<dbReference type="FunFam" id="3.30.565.10:FF:000006">
    <property type="entry name" value="Sensor histidine kinase WalK"/>
    <property type="match status" value="1"/>
</dbReference>
<evidence type="ECO:0000256" key="3">
    <source>
        <dbReference type="ARBA" id="ARBA00022553"/>
    </source>
</evidence>
<dbReference type="SUPFAM" id="SSF47384">
    <property type="entry name" value="Homodimeric domain of signal transducing histidine kinase"/>
    <property type="match status" value="1"/>
</dbReference>
<dbReference type="CDD" id="cd00082">
    <property type="entry name" value="HisKA"/>
    <property type="match status" value="1"/>
</dbReference>
<dbReference type="Pfam" id="PF00512">
    <property type="entry name" value="HisKA"/>
    <property type="match status" value="1"/>
</dbReference>
<dbReference type="SUPFAM" id="SSF55874">
    <property type="entry name" value="ATPase domain of HSP90 chaperone/DNA topoisomerase II/histidine kinase"/>
    <property type="match status" value="1"/>
</dbReference>
<evidence type="ECO:0000256" key="2">
    <source>
        <dbReference type="ARBA" id="ARBA00012438"/>
    </source>
</evidence>
<dbReference type="InterPro" id="IPR003594">
    <property type="entry name" value="HATPase_dom"/>
</dbReference>
<organism evidence="9 10">
    <name type="scientific">Aequorivita vitellina</name>
    <dbReference type="NCBI Taxonomy" id="2874475"/>
    <lineage>
        <taxon>Bacteria</taxon>
        <taxon>Pseudomonadati</taxon>
        <taxon>Bacteroidota</taxon>
        <taxon>Flavobacteriia</taxon>
        <taxon>Flavobacteriales</taxon>
        <taxon>Flavobacteriaceae</taxon>
        <taxon>Aequorivita</taxon>
    </lineage>
</organism>
<keyword evidence="10" id="KW-1185">Reference proteome</keyword>
<evidence type="ECO:0000259" key="8">
    <source>
        <dbReference type="PROSITE" id="PS50109"/>
    </source>
</evidence>
<keyword evidence="5" id="KW-0418">Kinase</keyword>
<dbReference type="SMART" id="SM00388">
    <property type="entry name" value="HisKA"/>
    <property type="match status" value="1"/>
</dbReference>
<comment type="catalytic activity">
    <reaction evidence="1">
        <text>ATP + protein L-histidine = ADP + protein N-phospho-L-histidine.</text>
        <dbReference type="EC" id="2.7.13.3"/>
    </reaction>
</comment>
<dbReference type="AlphaFoldDB" id="A0A9X1QUD2"/>
<dbReference type="InterPro" id="IPR005467">
    <property type="entry name" value="His_kinase_dom"/>
</dbReference>
<evidence type="ECO:0000256" key="1">
    <source>
        <dbReference type="ARBA" id="ARBA00000085"/>
    </source>
</evidence>
<dbReference type="GO" id="GO:0000155">
    <property type="term" value="F:phosphorelay sensor kinase activity"/>
    <property type="evidence" value="ECO:0007669"/>
    <property type="project" value="InterPro"/>
</dbReference>
<keyword evidence="7" id="KW-1133">Transmembrane helix</keyword>
<accession>A0A9X1QUD2</accession>
<dbReference type="InterPro" id="IPR052162">
    <property type="entry name" value="Sensor_kinase/Photoreceptor"/>
</dbReference>
<keyword evidence="3" id="KW-0597">Phosphoprotein</keyword>
<comment type="caution">
    <text evidence="9">The sequence shown here is derived from an EMBL/GenBank/DDBJ whole genome shotgun (WGS) entry which is preliminary data.</text>
</comment>
<feature type="transmembrane region" description="Helical" evidence="7">
    <location>
        <begin position="173"/>
        <end position="197"/>
    </location>
</feature>
<dbReference type="PANTHER" id="PTHR43304">
    <property type="entry name" value="PHYTOCHROME-LIKE PROTEIN CPH1"/>
    <property type="match status" value="1"/>
</dbReference>
<keyword evidence="4" id="KW-0808">Transferase</keyword>
<dbReference type="RefSeq" id="WP_237602705.1">
    <property type="nucleotide sequence ID" value="NZ_JAIRBA010000012.1"/>
</dbReference>
<evidence type="ECO:0000256" key="7">
    <source>
        <dbReference type="SAM" id="Phobius"/>
    </source>
</evidence>
<proteinExistence type="predicted"/>
<dbReference type="Gene3D" id="3.30.565.10">
    <property type="entry name" value="Histidine kinase-like ATPase, C-terminal domain"/>
    <property type="match status" value="1"/>
</dbReference>
<dbReference type="EMBL" id="JAIRBA010000012">
    <property type="protein sequence ID" value="MCG2418915.1"/>
    <property type="molecule type" value="Genomic_DNA"/>
</dbReference>
<evidence type="ECO:0000256" key="4">
    <source>
        <dbReference type="ARBA" id="ARBA00022679"/>
    </source>
</evidence>
<keyword evidence="7" id="KW-0812">Transmembrane</keyword>
<dbReference type="EC" id="2.7.13.3" evidence="2"/>
<dbReference type="InterPro" id="IPR004358">
    <property type="entry name" value="Sig_transdc_His_kin-like_C"/>
</dbReference>